<name>A0A0M5KCF8_9MOLU</name>
<dbReference type="Proteomes" id="UP000063919">
    <property type="component" value="Chromosome"/>
</dbReference>
<dbReference type="Gene3D" id="3.40.50.150">
    <property type="entry name" value="Vaccinia Virus protein VP39"/>
    <property type="match status" value="1"/>
</dbReference>
<dbReference type="RefSeq" id="WP_053946358.1">
    <property type="nucleotide sequence ID" value="NZ_CP012622.1"/>
</dbReference>
<evidence type="ECO:0000313" key="8">
    <source>
        <dbReference type="Proteomes" id="UP000063919"/>
    </source>
</evidence>
<dbReference type="SUPFAM" id="SSF53335">
    <property type="entry name" value="S-adenosyl-L-methionine-dependent methyltransferases"/>
    <property type="match status" value="1"/>
</dbReference>
<keyword evidence="3 6" id="KW-0808">Transferase</keyword>
<keyword evidence="2 6" id="KW-0489">Methyltransferase</keyword>
<dbReference type="KEGG" id="scj:SCANT_v1c07000"/>
<dbReference type="InterPro" id="IPR050390">
    <property type="entry name" value="C5-Methyltransferase"/>
</dbReference>
<comment type="similarity">
    <text evidence="6">Belongs to the class I-like SAM-binding methyltransferase superfamily. C5-methyltransferase family.</text>
</comment>
<dbReference type="Pfam" id="PF00145">
    <property type="entry name" value="DNA_methylase"/>
    <property type="match status" value="1"/>
</dbReference>
<dbReference type="InterPro" id="IPR018117">
    <property type="entry name" value="C5_DNA_meth_AS"/>
</dbReference>
<dbReference type="GO" id="GO:0009307">
    <property type="term" value="P:DNA restriction-modification system"/>
    <property type="evidence" value="ECO:0007669"/>
    <property type="project" value="UniProtKB-KW"/>
</dbReference>
<dbReference type="InterPro" id="IPR029063">
    <property type="entry name" value="SAM-dependent_MTases_sf"/>
</dbReference>
<dbReference type="GO" id="GO:0032259">
    <property type="term" value="P:methylation"/>
    <property type="evidence" value="ECO:0007669"/>
    <property type="project" value="UniProtKB-KW"/>
</dbReference>
<evidence type="ECO:0000313" key="7">
    <source>
        <dbReference type="EMBL" id="ALD66606.1"/>
    </source>
</evidence>
<protein>
    <recommendedName>
        <fullName evidence="1">DNA (cytosine-5-)-methyltransferase</fullName>
        <ecNumber evidence="1">2.1.1.37</ecNumber>
    </recommendedName>
</protein>
<dbReference type="NCBIfam" id="TIGR00675">
    <property type="entry name" value="dcm"/>
    <property type="match status" value="1"/>
</dbReference>
<reference evidence="7 8" key="1">
    <citation type="journal article" date="2015" name="Genome Announc.">
        <title>Complete Genome Sequence of Spiroplasma cantharicola CC-1T (DSM 21588), a Bacterium Isolated from Soldier Beetle (Cantharis carolinus).</title>
        <authorList>
            <person name="Lo W.S."/>
            <person name="Liu P.Y."/>
            <person name="Kuo C.H."/>
        </authorList>
    </citation>
    <scope>NUCLEOTIDE SEQUENCE [LARGE SCALE GENOMIC DNA]</scope>
    <source>
        <strain evidence="7 8">CC-1</strain>
    </source>
</reference>
<accession>A0A0M5KCF8</accession>
<organism evidence="7 8">
    <name type="scientific">Spiroplasma cantharicola</name>
    <dbReference type="NCBI Taxonomy" id="362837"/>
    <lineage>
        <taxon>Bacteria</taxon>
        <taxon>Bacillati</taxon>
        <taxon>Mycoplasmatota</taxon>
        <taxon>Mollicutes</taxon>
        <taxon>Entomoplasmatales</taxon>
        <taxon>Spiroplasmataceae</taxon>
        <taxon>Spiroplasma</taxon>
    </lineage>
</organism>
<dbReference type="PANTHER" id="PTHR10629">
    <property type="entry name" value="CYTOSINE-SPECIFIC METHYLTRANSFERASE"/>
    <property type="match status" value="1"/>
</dbReference>
<sequence>MKGMSLFSNVGIGEYFFKESGIEIIAANELISNRAKFYKHIYPDSEVICGDITDKKIFNKLVNIYKERNCEFLLATPPCQGMSIAGKMDTHDIRNQLVKYVIEFVKKVEPKNIIIENVAGMLKFPITINSKSVLIKDYLLDSFKKMGYFVNFGVLDAADYETPQSRRRSIFLVSKYRLWEFPNKSSKITVLEAIGDLPSLESGQDSGIKYHKAKVHNDNHIKWMRNTPSGESAHKNRIHFPIKKDGSRIKGFSTTYKRIDWNKPSPTITMCNGAVSSQNNVHPGRINKDGTYSDARVLTILELMRLTGLPDNWNIPEWASENMIRNVLGESFPPKFSQKLLETMPRGYKNAKTTKNR</sequence>
<keyword evidence="8" id="KW-1185">Reference proteome</keyword>
<keyword evidence="4 6" id="KW-0949">S-adenosyl-L-methionine</keyword>
<gene>
    <name evidence="7" type="primary">dcm</name>
    <name evidence="7" type="ORF">SCANT_v1c07000</name>
</gene>
<dbReference type="EC" id="2.1.1.37" evidence="1"/>
<evidence type="ECO:0000256" key="5">
    <source>
        <dbReference type="ARBA" id="ARBA00022747"/>
    </source>
</evidence>
<dbReference type="GO" id="GO:0003886">
    <property type="term" value="F:DNA (cytosine-5-)-methyltransferase activity"/>
    <property type="evidence" value="ECO:0007669"/>
    <property type="project" value="UniProtKB-EC"/>
</dbReference>
<proteinExistence type="inferred from homology"/>
<evidence type="ECO:0000256" key="4">
    <source>
        <dbReference type="ARBA" id="ARBA00022691"/>
    </source>
</evidence>
<dbReference type="EMBL" id="CP012622">
    <property type="protein sequence ID" value="ALD66606.1"/>
    <property type="molecule type" value="Genomic_DNA"/>
</dbReference>
<dbReference type="OrthoDB" id="9813719at2"/>
<dbReference type="AlphaFoldDB" id="A0A0M5KCF8"/>
<dbReference type="PANTHER" id="PTHR10629:SF52">
    <property type="entry name" value="DNA (CYTOSINE-5)-METHYLTRANSFERASE 1"/>
    <property type="match status" value="1"/>
</dbReference>
<dbReference type="PROSITE" id="PS00094">
    <property type="entry name" value="C5_MTASE_1"/>
    <property type="match status" value="1"/>
</dbReference>
<evidence type="ECO:0000256" key="1">
    <source>
        <dbReference type="ARBA" id="ARBA00011975"/>
    </source>
</evidence>
<dbReference type="InterPro" id="IPR001525">
    <property type="entry name" value="C5_MeTfrase"/>
</dbReference>
<dbReference type="STRING" id="362837.SCANT_v1c07000"/>
<keyword evidence="5" id="KW-0680">Restriction system</keyword>
<dbReference type="GO" id="GO:0044027">
    <property type="term" value="P:negative regulation of gene expression via chromosomal CpG island methylation"/>
    <property type="evidence" value="ECO:0007669"/>
    <property type="project" value="TreeGrafter"/>
</dbReference>
<dbReference type="REBASE" id="126363">
    <property type="entry name" value="M.ScaCC1ORF7000P"/>
</dbReference>
<dbReference type="PROSITE" id="PS51679">
    <property type="entry name" value="SAM_MT_C5"/>
    <property type="match status" value="1"/>
</dbReference>
<dbReference type="PATRIC" id="fig|362837.3.peg.716"/>
<dbReference type="Gene3D" id="3.90.120.10">
    <property type="entry name" value="DNA Methylase, subunit A, domain 2"/>
    <property type="match status" value="1"/>
</dbReference>
<evidence type="ECO:0000256" key="2">
    <source>
        <dbReference type="ARBA" id="ARBA00022603"/>
    </source>
</evidence>
<evidence type="ECO:0000256" key="3">
    <source>
        <dbReference type="ARBA" id="ARBA00022679"/>
    </source>
</evidence>
<dbReference type="GO" id="GO:0003677">
    <property type="term" value="F:DNA binding"/>
    <property type="evidence" value="ECO:0007669"/>
    <property type="project" value="TreeGrafter"/>
</dbReference>
<feature type="active site" evidence="6">
    <location>
        <position position="79"/>
    </location>
</feature>
<evidence type="ECO:0000256" key="6">
    <source>
        <dbReference type="PROSITE-ProRule" id="PRU01016"/>
    </source>
</evidence>